<keyword evidence="1" id="KW-0732">Signal</keyword>
<evidence type="ECO:0000313" key="2">
    <source>
        <dbReference type="EMBL" id="SIN66290.1"/>
    </source>
</evidence>
<gene>
    <name evidence="2" type="ORF">SAMN05444394_0314</name>
</gene>
<keyword evidence="3" id="KW-1185">Reference proteome</keyword>
<feature type="chain" id="PRO_5012297344" description="Integral membrane protein" evidence="1">
    <location>
        <begin position="20"/>
        <end position="288"/>
    </location>
</feature>
<accession>A0A1N6D629</accession>
<reference evidence="3" key="1">
    <citation type="submission" date="2016-11" db="EMBL/GenBank/DDBJ databases">
        <authorList>
            <person name="Varghese N."/>
            <person name="Submissions S."/>
        </authorList>
    </citation>
    <scope>NUCLEOTIDE SEQUENCE [LARGE SCALE GENOMIC DNA]</scope>
    <source>
        <strain evidence="3">DSM 15292</strain>
    </source>
</reference>
<name>A0A1N6D629_9BACT</name>
<proteinExistence type="predicted"/>
<dbReference type="Proteomes" id="UP000185221">
    <property type="component" value="Unassembled WGS sequence"/>
</dbReference>
<dbReference type="AlphaFoldDB" id="A0A1N6D629"/>
<dbReference type="OrthoDB" id="9798438at2"/>
<sequence length="288" mass="31668">MKSVLFTFLGLASVFQVFAQDASVDSAFSVGIPVKTIDAQILNEVSGLAFGKSQPGIIYVHNDSGGEPKVYMLDSLGNVVGDVELLGATNRDWEDIAVGPGKYGESNVYVAEIGDNVAQYETIRIYRFAEPIRSRGSVKITPERIDLTYPNGAMDAETLMVDPVSGDIFILSKRDKENTLFRLPAEKFQSGSAELEELMKLPITSSVAGDISQDGSQIIIKNYLEVFYWKRKKGESVMEALSRAPVIVPYVPEPQGEAIGFSPEGKSFFTLSEVRFGIQPVLYRYPKN</sequence>
<dbReference type="SUPFAM" id="SSF82171">
    <property type="entry name" value="DPP6 N-terminal domain-like"/>
    <property type="match status" value="1"/>
</dbReference>
<evidence type="ECO:0000256" key="1">
    <source>
        <dbReference type="SAM" id="SignalP"/>
    </source>
</evidence>
<evidence type="ECO:0008006" key="4">
    <source>
        <dbReference type="Google" id="ProtNLM"/>
    </source>
</evidence>
<organism evidence="2 3">
    <name type="scientific">Algoriphagus halophilus</name>
    <dbReference type="NCBI Taxonomy" id="226505"/>
    <lineage>
        <taxon>Bacteria</taxon>
        <taxon>Pseudomonadati</taxon>
        <taxon>Bacteroidota</taxon>
        <taxon>Cytophagia</taxon>
        <taxon>Cytophagales</taxon>
        <taxon>Cyclobacteriaceae</taxon>
        <taxon>Algoriphagus</taxon>
    </lineage>
</organism>
<dbReference type="STRING" id="226505.SAMN05444394_0314"/>
<evidence type="ECO:0000313" key="3">
    <source>
        <dbReference type="Proteomes" id="UP000185221"/>
    </source>
</evidence>
<feature type="signal peptide" evidence="1">
    <location>
        <begin position="1"/>
        <end position="19"/>
    </location>
</feature>
<dbReference type="RefSeq" id="WP_074223089.1">
    <property type="nucleotide sequence ID" value="NZ_FSRC01000001.1"/>
</dbReference>
<protein>
    <recommendedName>
        <fullName evidence="4">Integral membrane protein</fullName>
    </recommendedName>
</protein>
<dbReference type="EMBL" id="FSRC01000001">
    <property type="protein sequence ID" value="SIN66290.1"/>
    <property type="molecule type" value="Genomic_DNA"/>
</dbReference>